<evidence type="ECO:0000259" key="2">
    <source>
        <dbReference type="PROSITE" id="PS50053"/>
    </source>
</evidence>
<dbReference type="Pfam" id="PF00240">
    <property type="entry name" value="ubiquitin"/>
    <property type="match status" value="1"/>
</dbReference>
<accession>A0ABN9UJE0</accession>
<dbReference type="InterPro" id="IPR000626">
    <property type="entry name" value="Ubiquitin-like_dom"/>
</dbReference>
<dbReference type="PANTHER" id="PTHR10666">
    <property type="entry name" value="UBIQUITIN"/>
    <property type="match status" value="1"/>
</dbReference>
<keyword evidence="4" id="KW-1185">Reference proteome</keyword>
<dbReference type="EMBL" id="CAUYUJ010015870">
    <property type="protein sequence ID" value="CAK0859136.1"/>
    <property type="molecule type" value="Genomic_DNA"/>
</dbReference>
<name>A0ABN9UJE0_9DINO</name>
<sequence length="173" mass="18557">QFLPKPGPPQRRSERTPKPFLGEEEQEEERKTPHRFRSTARPAMPMRLALAAAPASGGASSAAAPLELEVEAADTVAILKGRVRDREGIMEADQRLFYGGKQLEDARQLSDYNLVDGAQVVLVRRLPAAPAAGLEALCAQRRPGVHQCPAAGRVHQGAPRGAAVEGWRPATGA</sequence>
<dbReference type="InterPro" id="IPR019956">
    <property type="entry name" value="Ubiquitin_dom"/>
</dbReference>
<reference evidence="3" key="1">
    <citation type="submission" date="2023-10" db="EMBL/GenBank/DDBJ databases">
        <authorList>
            <person name="Chen Y."/>
            <person name="Shah S."/>
            <person name="Dougan E. K."/>
            <person name="Thang M."/>
            <person name="Chan C."/>
        </authorList>
    </citation>
    <scope>NUCLEOTIDE SEQUENCE [LARGE SCALE GENOMIC DNA]</scope>
</reference>
<feature type="non-terminal residue" evidence="3">
    <location>
        <position position="1"/>
    </location>
</feature>
<dbReference type="InterPro" id="IPR029071">
    <property type="entry name" value="Ubiquitin-like_domsf"/>
</dbReference>
<dbReference type="Gene3D" id="3.10.20.90">
    <property type="entry name" value="Phosphatidylinositol 3-kinase Catalytic Subunit, Chain A, domain 1"/>
    <property type="match status" value="1"/>
</dbReference>
<dbReference type="PROSITE" id="PS50053">
    <property type="entry name" value="UBIQUITIN_2"/>
    <property type="match status" value="1"/>
</dbReference>
<protein>
    <recommendedName>
        <fullName evidence="2">Ubiquitin-like domain-containing protein</fullName>
    </recommendedName>
</protein>
<comment type="caution">
    <text evidence="3">The sequence shown here is derived from an EMBL/GenBank/DDBJ whole genome shotgun (WGS) entry which is preliminary data.</text>
</comment>
<dbReference type="SUPFAM" id="SSF54236">
    <property type="entry name" value="Ubiquitin-like"/>
    <property type="match status" value="1"/>
</dbReference>
<dbReference type="SMART" id="SM00213">
    <property type="entry name" value="UBQ"/>
    <property type="match status" value="1"/>
</dbReference>
<feature type="region of interest" description="Disordered" evidence="1">
    <location>
        <begin position="1"/>
        <end position="43"/>
    </location>
</feature>
<evidence type="ECO:0000313" key="4">
    <source>
        <dbReference type="Proteomes" id="UP001189429"/>
    </source>
</evidence>
<gene>
    <name evidence="3" type="ORF">PCOR1329_LOCUS48584</name>
</gene>
<evidence type="ECO:0000256" key="1">
    <source>
        <dbReference type="SAM" id="MobiDB-lite"/>
    </source>
</evidence>
<organism evidence="3 4">
    <name type="scientific">Prorocentrum cordatum</name>
    <dbReference type="NCBI Taxonomy" id="2364126"/>
    <lineage>
        <taxon>Eukaryota</taxon>
        <taxon>Sar</taxon>
        <taxon>Alveolata</taxon>
        <taxon>Dinophyceae</taxon>
        <taxon>Prorocentrales</taxon>
        <taxon>Prorocentraceae</taxon>
        <taxon>Prorocentrum</taxon>
    </lineage>
</organism>
<evidence type="ECO:0000313" key="3">
    <source>
        <dbReference type="EMBL" id="CAK0859136.1"/>
    </source>
</evidence>
<dbReference type="PRINTS" id="PR00348">
    <property type="entry name" value="UBIQUITIN"/>
</dbReference>
<dbReference type="InterPro" id="IPR050158">
    <property type="entry name" value="Ubiquitin_ubiquitin-like"/>
</dbReference>
<dbReference type="Proteomes" id="UP001189429">
    <property type="component" value="Unassembled WGS sequence"/>
</dbReference>
<feature type="domain" description="Ubiquitin-like" evidence="2">
    <location>
        <begin position="46"/>
        <end position="129"/>
    </location>
</feature>
<proteinExistence type="predicted"/>